<evidence type="ECO:0000313" key="18">
    <source>
        <dbReference type="Proteomes" id="UP001153636"/>
    </source>
</evidence>
<dbReference type="InterPro" id="IPR002655">
    <property type="entry name" value="Acyl-CoA_oxidase_C"/>
</dbReference>
<proteinExistence type="inferred from homology"/>
<evidence type="ECO:0000313" key="17">
    <source>
        <dbReference type="EMBL" id="CAH1103444.1"/>
    </source>
</evidence>
<dbReference type="Gene3D" id="1.20.140.10">
    <property type="entry name" value="Butyryl-CoA Dehydrogenase, subunit A, domain 3"/>
    <property type="match status" value="2"/>
</dbReference>
<dbReference type="Proteomes" id="UP001153636">
    <property type="component" value="Chromosome 14"/>
</dbReference>
<dbReference type="InterPro" id="IPR037069">
    <property type="entry name" value="AcylCoA_DH/ox_N_sf"/>
</dbReference>
<evidence type="ECO:0000259" key="15">
    <source>
        <dbReference type="Pfam" id="PF14749"/>
    </source>
</evidence>
<dbReference type="FunFam" id="2.40.110.10:FF:000003">
    <property type="entry name" value="Acyl-coenzyme A oxidase"/>
    <property type="match status" value="1"/>
</dbReference>
<sequence length="670" mass="75282">MPSSSGNSKVNPDLVKERKKCTFNTLELTHLLDGGEDKTRERHSRENFFLEDPELRSEVPLEYLSHKEKYEEAVRKACILFRKVQELQNEGKGGMENFREILGGQLGSAILKDGNPLTLHYVMFIPTLMGQGTVNQQAEWIQRAWGCDIIGTYAQTELGHGTFIRGLETIASYDPQTEEFILHSPTITSYKWWPGGLGHSANYAVVVAQLHTQGKNHGIHPFIVQLRDEETHMPLPGIKIGEIGSKLGMNSTNNGYLGFEKVRIPRTNMLMKNSQVLPDGTYVKSPSSKLTYGTMIFVRVVLVQDAATYMKKACTIATRYSAVRHQSQIKVNEPEPQIMDFLTQQHKLFPNIAGCFAFQYAANWLWETYNNVTGELESGQLENLPELHAAACVLKAVSTADAAQGVETLRLSCGGHGYMTSSNLPSTYGLVTAMCTYEGENTVLLLQTARFLLKVWQNKQNLQKLPTVSYLENAFRNNSSFQKSVQWIIGALQKTTVGKIDLANKHINDRVRNGMAYEDAWNSTSIELVGLAELHGRVIIVETFRISVEKCRNQVSRELFAVLEQLLQLYAVNTALRCCGDLLKYTDMQGKDVEVLQAWLEELLNQLRPNAVGIVDAFDFRDEVISSALGSYDGNVYERLLEEAQKSPLNAEPVNKSFKSYLKPFMKSQL</sequence>
<dbReference type="InterPro" id="IPR046373">
    <property type="entry name" value="Acyl-CoA_Oxase/DH_mid-dom_sf"/>
</dbReference>
<dbReference type="GO" id="GO:0005777">
    <property type="term" value="C:peroxisome"/>
    <property type="evidence" value="ECO:0007669"/>
    <property type="project" value="UniProtKB-SubCell"/>
</dbReference>
<dbReference type="SUPFAM" id="SSF47203">
    <property type="entry name" value="Acyl-CoA dehydrogenase C-terminal domain-like"/>
    <property type="match status" value="2"/>
</dbReference>
<feature type="active site" description="Proton acceptor" evidence="12">
    <location>
        <position position="438"/>
    </location>
</feature>
<evidence type="ECO:0000256" key="8">
    <source>
        <dbReference type="ARBA" id="ARBA00023002"/>
    </source>
</evidence>
<dbReference type="GO" id="GO:0005504">
    <property type="term" value="F:fatty acid binding"/>
    <property type="evidence" value="ECO:0007669"/>
    <property type="project" value="TreeGrafter"/>
</dbReference>
<keyword evidence="18" id="KW-1185">Reference proteome</keyword>
<dbReference type="OrthoDB" id="538336at2759"/>
<comment type="pathway">
    <text evidence="3">Lipid metabolism; peroxisomal fatty acid beta-oxidation.</text>
</comment>
<dbReference type="GO" id="GO:0071949">
    <property type="term" value="F:FAD binding"/>
    <property type="evidence" value="ECO:0007669"/>
    <property type="project" value="InterPro"/>
</dbReference>
<feature type="domain" description="Acyl-CoA oxidase C-terminal" evidence="14">
    <location>
        <begin position="486"/>
        <end position="667"/>
    </location>
</feature>
<dbReference type="EMBL" id="OV651826">
    <property type="protein sequence ID" value="CAH1103444.1"/>
    <property type="molecule type" value="Genomic_DNA"/>
</dbReference>
<dbReference type="FunFam" id="1.20.140.10:FF:000005">
    <property type="entry name" value="Acyl-coenzyme A oxidase"/>
    <property type="match status" value="1"/>
</dbReference>
<comment type="similarity">
    <text evidence="4 11">Belongs to the acyl-CoA oxidase family.</text>
</comment>
<dbReference type="Gene3D" id="1.10.540.10">
    <property type="entry name" value="Acyl-CoA dehydrogenase/oxidase, N-terminal domain"/>
    <property type="match status" value="1"/>
</dbReference>
<dbReference type="GO" id="GO:0033540">
    <property type="term" value="P:fatty acid beta-oxidation using acyl-CoA oxidase"/>
    <property type="evidence" value="ECO:0007669"/>
    <property type="project" value="TreeGrafter"/>
</dbReference>
<dbReference type="PANTHER" id="PTHR10909">
    <property type="entry name" value="ELECTRON TRANSPORT OXIDOREDUCTASE"/>
    <property type="match status" value="1"/>
</dbReference>
<keyword evidence="7" id="KW-0276">Fatty acid metabolism</keyword>
<dbReference type="FunFam" id="1.20.140.10:FF:000013">
    <property type="entry name" value="Acyl-coenzyme A oxidase"/>
    <property type="match status" value="1"/>
</dbReference>
<dbReference type="SUPFAM" id="SSF56645">
    <property type="entry name" value="Acyl-CoA dehydrogenase NM domain-like"/>
    <property type="match status" value="1"/>
</dbReference>
<feature type="binding site" evidence="13">
    <location>
        <position position="156"/>
    </location>
    <ligand>
        <name>FAD</name>
        <dbReference type="ChEBI" id="CHEBI:57692"/>
    </ligand>
</feature>
<dbReference type="InterPro" id="IPR012258">
    <property type="entry name" value="Acyl-CoA_oxidase"/>
</dbReference>
<dbReference type="Pfam" id="PF14749">
    <property type="entry name" value="Acyl-CoA_ox_N"/>
    <property type="match status" value="1"/>
</dbReference>
<dbReference type="AlphaFoldDB" id="A0A9P0G630"/>
<evidence type="ECO:0000256" key="13">
    <source>
        <dbReference type="PIRSR" id="PIRSR000168-2"/>
    </source>
</evidence>
<accession>A0A9P0G630</accession>
<dbReference type="InterPro" id="IPR036250">
    <property type="entry name" value="AcylCo_DH-like_C"/>
</dbReference>
<evidence type="ECO:0000256" key="9">
    <source>
        <dbReference type="ARBA" id="ARBA00023098"/>
    </source>
</evidence>
<comment type="cofactor">
    <cofactor evidence="1">
        <name>FAD</name>
        <dbReference type="ChEBI" id="CHEBI:57692"/>
    </cofactor>
</comment>
<evidence type="ECO:0000259" key="16">
    <source>
        <dbReference type="Pfam" id="PF22924"/>
    </source>
</evidence>
<evidence type="ECO:0000256" key="12">
    <source>
        <dbReference type="PIRSR" id="PIRSR000168-1"/>
    </source>
</evidence>
<gene>
    <name evidence="17" type="ORF">PSYICH_LOCUS4489</name>
</gene>
<dbReference type="InterPro" id="IPR009100">
    <property type="entry name" value="AcylCoA_DH/oxidase_NM_dom_sf"/>
</dbReference>
<evidence type="ECO:0000256" key="4">
    <source>
        <dbReference type="ARBA" id="ARBA00006288"/>
    </source>
</evidence>
<evidence type="ECO:0000256" key="11">
    <source>
        <dbReference type="PIRNR" id="PIRNR000168"/>
    </source>
</evidence>
<evidence type="ECO:0000256" key="3">
    <source>
        <dbReference type="ARBA" id="ARBA00004846"/>
    </source>
</evidence>
<evidence type="ECO:0000256" key="7">
    <source>
        <dbReference type="ARBA" id="ARBA00022832"/>
    </source>
</evidence>
<reference evidence="17" key="1">
    <citation type="submission" date="2022-01" db="EMBL/GenBank/DDBJ databases">
        <authorList>
            <person name="King R."/>
        </authorList>
    </citation>
    <scope>NUCLEOTIDE SEQUENCE</scope>
</reference>
<keyword evidence="10" id="KW-0576">Peroxisome</keyword>
<name>A0A9P0G630_9CUCU</name>
<keyword evidence="9" id="KW-0443">Lipid metabolism</keyword>
<keyword evidence="5 11" id="KW-0285">Flavoprotein</keyword>
<evidence type="ECO:0000256" key="2">
    <source>
        <dbReference type="ARBA" id="ARBA00004275"/>
    </source>
</evidence>
<dbReference type="FunFam" id="1.10.540.10:FF:000033">
    <property type="entry name" value="Acyl-coenzyme A oxidase"/>
    <property type="match status" value="1"/>
</dbReference>
<evidence type="ECO:0000256" key="1">
    <source>
        <dbReference type="ARBA" id="ARBA00001974"/>
    </source>
</evidence>
<dbReference type="Pfam" id="PF22924">
    <property type="entry name" value="ACOX_C_alpha1"/>
    <property type="match status" value="1"/>
</dbReference>
<dbReference type="InterPro" id="IPR029320">
    <property type="entry name" value="Acyl-CoA_ox_N"/>
</dbReference>
<evidence type="ECO:0000256" key="6">
    <source>
        <dbReference type="ARBA" id="ARBA00022827"/>
    </source>
</evidence>
<dbReference type="Gene3D" id="2.40.110.10">
    <property type="entry name" value="Butyryl-CoA Dehydrogenase, subunit A, domain 2"/>
    <property type="match status" value="1"/>
</dbReference>
<dbReference type="GO" id="GO:0003997">
    <property type="term" value="F:acyl-CoA oxidase activity"/>
    <property type="evidence" value="ECO:0007669"/>
    <property type="project" value="InterPro"/>
</dbReference>
<dbReference type="PIRSF" id="PIRSF000168">
    <property type="entry name" value="Acyl-CoA_oxidase"/>
    <property type="match status" value="1"/>
</dbReference>
<dbReference type="PANTHER" id="PTHR10909:SF250">
    <property type="entry name" value="PEROXISOMAL ACYL-COENZYME A OXIDASE 1"/>
    <property type="match status" value="1"/>
</dbReference>
<comment type="subcellular location">
    <subcellularLocation>
        <location evidence="2">Peroxisome</location>
    </subcellularLocation>
</comment>
<organism evidence="17 18">
    <name type="scientific">Psylliodes chrysocephalus</name>
    <dbReference type="NCBI Taxonomy" id="3402493"/>
    <lineage>
        <taxon>Eukaryota</taxon>
        <taxon>Metazoa</taxon>
        <taxon>Ecdysozoa</taxon>
        <taxon>Arthropoda</taxon>
        <taxon>Hexapoda</taxon>
        <taxon>Insecta</taxon>
        <taxon>Pterygota</taxon>
        <taxon>Neoptera</taxon>
        <taxon>Endopterygota</taxon>
        <taxon>Coleoptera</taxon>
        <taxon>Polyphaga</taxon>
        <taxon>Cucujiformia</taxon>
        <taxon>Chrysomeloidea</taxon>
        <taxon>Chrysomelidae</taxon>
        <taxon>Galerucinae</taxon>
        <taxon>Alticini</taxon>
        <taxon>Psylliodes</taxon>
    </lineage>
</organism>
<dbReference type="InterPro" id="IPR055060">
    <property type="entry name" value="ACOX_C_alpha1"/>
</dbReference>
<evidence type="ECO:0000256" key="10">
    <source>
        <dbReference type="ARBA" id="ARBA00023140"/>
    </source>
</evidence>
<keyword evidence="6 11" id="KW-0274">FAD</keyword>
<evidence type="ECO:0000259" key="14">
    <source>
        <dbReference type="Pfam" id="PF01756"/>
    </source>
</evidence>
<feature type="domain" description="Acyl-CoA oxidase C-alpha1" evidence="16">
    <location>
        <begin position="292"/>
        <end position="453"/>
    </location>
</feature>
<feature type="binding site" evidence="13">
    <location>
        <position position="195"/>
    </location>
    <ligand>
        <name>FAD</name>
        <dbReference type="ChEBI" id="CHEBI:57692"/>
    </ligand>
</feature>
<evidence type="ECO:0000256" key="5">
    <source>
        <dbReference type="ARBA" id="ARBA00022630"/>
    </source>
</evidence>
<dbReference type="Pfam" id="PF01756">
    <property type="entry name" value="ACOX"/>
    <property type="match status" value="1"/>
</dbReference>
<protein>
    <recommendedName>
        <fullName evidence="11">Acyl-coenzyme A oxidase</fullName>
    </recommendedName>
</protein>
<dbReference type="GO" id="GO:0055088">
    <property type="term" value="P:lipid homeostasis"/>
    <property type="evidence" value="ECO:0007669"/>
    <property type="project" value="TreeGrafter"/>
</dbReference>
<keyword evidence="8" id="KW-0560">Oxidoreductase</keyword>
<feature type="domain" description="Acyl-coenzyme A oxidase N-terminal" evidence="15">
    <location>
        <begin position="24"/>
        <end position="150"/>
    </location>
</feature>